<dbReference type="InterPro" id="IPR018076">
    <property type="entry name" value="T2SS_GspF_dom"/>
</dbReference>
<dbReference type="STRING" id="1085623.GNIT_3107"/>
<feature type="domain" description="Type II secretion system protein GspF" evidence="8">
    <location>
        <begin position="65"/>
        <end position="186"/>
    </location>
</feature>
<dbReference type="OrthoDB" id="9805682at2"/>
<dbReference type="eggNOG" id="COG1459">
    <property type="taxonomic scope" value="Bacteria"/>
</dbReference>
<evidence type="ECO:0000259" key="8">
    <source>
        <dbReference type="Pfam" id="PF00482"/>
    </source>
</evidence>
<organism evidence="9 10">
    <name type="scientific">Glaciecola nitratireducens (strain JCM 12485 / KCTC 12276 / FR1064)</name>
    <dbReference type="NCBI Taxonomy" id="1085623"/>
    <lineage>
        <taxon>Bacteria</taxon>
        <taxon>Pseudomonadati</taxon>
        <taxon>Pseudomonadota</taxon>
        <taxon>Gammaproteobacteria</taxon>
        <taxon>Alteromonadales</taxon>
        <taxon>Alteromonadaceae</taxon>
        <taxon>Brumicola</taxon>
    </lineage>
</organism>
<feature type="transmembrane region" description="Helical" evidence="7">
    <location>
        <begin position="217"/>
        <end position="234"/>
    </location>
</feature>
<evidence type="ECO:0000256" key="2">
    <source>
        <dbReference type="ARBA" id="ARBA00005745"/>
    </source>
</evidence>
<evidence type="ECO:0000256" key="4">
    <source>
        <dbReference type="ARBA" id="ARBA00022692"/>
    </source>
</evidence>
<protein>
    <submittedName>
        <fullName evidence="9">Type II secretion system protein</fullName>
    </submittedName>
</protein>
<dbReference type="HOGENOM" id="CLU_035032_0_1_6"/>
<proteinExistence type="inferred from homology"/>
<name>G4QIP7_GLANF</name>
<evidence type="ECO:0000256" key="5">
    <source>
        <dbReference type="ARBA" id="ARBA00022989"/>
    </source>
</evidence>
<dbReference type="RefSeq" id="WP_014110073.1">
    <property type="nucleotide sequence ID" value="NC_016041.1"/>
</dbReference>
<dbReference type="PANTHER" id="PTHR30012">
    <property type="entry name" value="GENERAL SECRETION PATHWAY PROTEIN"/>
    <property type="match status" value="1"/>
</dbReference>
<feature type="transmembrane region" description="Helical" evidence="7">
    <location>
        <begin position="368"/>
        <end position="390"/>
    </location>
</feature>
<feature type="domain" description="Type II secretion system protein GspF" evidence="8">
    <location>
        <begin position="270"/>
        <end position="386"/>
    </location>
</feature>
<gene>
    <name evidence="9" type="primary">gspF</name>
    <name evidence="9" type="ordered locus">GNIT_3107</name>
</gene>
<evidence type="ECO:0000256" key="7">
    <source>
        <dbReference type="SAM" id="Phobius"/>
    </source>
</evidence>
<keyword evidence="6 7" id="KW-0472">Membrane</keyword>
<dbReference type="PRINTS" id="PR00812">
    <property type="entry name" value="BCTERIALGSPF"/>
</dbReference>
<dbReference type="GO" id="GO:0005886">
    <property type="term" value="C:plasma membrane"/>
    <property type="evidence" value="ECO:0007669"/>
    <property type="project" value="UniProtKB-SubCell"/>
</dbReference>
<evidence type="ECO:0000313" key="10">
    <source>
        <dbReference type="Proteomes" id="UP000009282"/>
    </source>
</evidence>
<evidence type="ECO:0000256" key="1">
    <source>
        <dbReference type="ARBA" id="ARBA00004651"/>
    </source>
</evidence>
<accession>G4QIP7</accession>
<dbReference type="PANTHER" id="PTHR30012:SF0">
    <property type="entry name" value="TYPE II SECRETION SYSTEM PROTEIN F-RELATED"/>
    <property type="match status" value="1"/>
</dbReference>
<dbReference type="KEGG" id="gni:GNIT_3107"/>
<reference evidence="9 10" key="1">
    <citation type="journal article" date="2011" name="J. Bacteriol.">
        <title>Complete genome sequence of seawater bacterium Glaciecola nitratireducens FR1064T.</title>
        <authorList>
            <person name="Bian F."/>
            <person name="Qin Q.L."/>
            <person name="Xie B.B."/>
            <person name="Shu Y.L."/>
            <person name="Zhang X.Y."/>
            <person name="Yu Y."/>
            <person name="Chen B."/>
            <person name="Chen X.L."/>
            <person name="Zhou B.C."/>
            <person name="Zhang Y.Z."/>
        </authorList>
    </citation>
    <scope>NUCLEOTIDE SEQUENCE [LARGE SCALE GENOMIC DNA]</scope>
    <source>
        <strain evidence="10">JCM 12485 / KCTC 12276 / FR1064</strain>
    </source>
</reference>
<dbReference type="InterPro" id="IPR042094">
    <property type="entry name" value="T2SS_GspF_sf"/>
</dbReference>
<keyword evidence="5 7" id="KW-1133">Transmembrane helix</keyword>
<sequence length="396" mass="42992">MKFLYQGIETKTKQRVHGVIDASTLQHAHAQLREQEIQAVTLSINPEKKITGKKVKISDLVLPIQELATLTEAGVSLIDAIYSLAESDQNMRISQGFKEIAAKVEAGEKFSEAIDSSLLPFPSFVSPLVKAGELSGQLTLALNNASQQMEYEESIRADIKSAITYPLVLIGSGITAMLIIFFAVVPKFSHMLDGDKELPLLAYWVLSAGRAVNQSPFIIATVIALLIITVGLILRHPEVRSAVANASLRLPVIGEWLSEQDTARWAALSSAMLQAKVSLIEALTLAAHASDYKLRKQRALNMVNDIESGMAFSEALKKARLIPATSMNLIAVGDKTGQLGNMLKAVAKLHDESCKRRMKKVITLMEPIAILVVGIFIGTMIIGIILAITATTNIDI</sequence>
<keyword evidence="4 7" id="KW-0812">Transmembrane</keyword>
<evidence type="ECO:0000256" key="3">
    <source>
        <dbReference type="ARBA" id="ARBA00022475"/>
    </source>
</evidence>
<comment type="similarity">
    <text evidence="2">Belongs to the GSP F family.</text>
</comment>
<comment type="subcellular location">
    <subcellularLocation>
        <location evidence="1">Cell membrane</location>
        <topology evidence="1">Multi-pass membrane protein</topology>
    </subcellularLocation>
</comment>
<dbReference type="GO" id="GO:0015628">
    <property type="term" value="P:protein secretion by the type II secretion system"/>
    <property type="evidence" value="ECO:0007669"/>
    <property type="project" value="TreeGrafter"/>
</dbReference>
<keyword evidence="3" id="KW-1003">Cell membrane</keyword>
<dbReference type="Pfam" id="PF00482">
    <property type="entry name" value="T2SSF"/>
    <property type="match status" value="2"/>
</dbReference>
<dbReference type="Gene3D" id="1.20.81.30">
    <property type="entry name" value="Type II secretion system (T2SS), domain F"/>
    <property type="match status" value="2"/>
</dbReference>
<dbReference type="AlphaFoldDB" id="G4QIP7"/>
<dbReference type="EMBL" id="CP003060">
    <property type="protein sequence ID" value="AEP31202.1"/>
    <property type="molecule type" value="Genomic_DNA"/>
</dbReference>
<evidence type="ECO:0000313" key="9">
    <source>
        <dbReference type="EMBL" id="AEP31202.1"/>
    </source>
</evidence>
<dbReference type="Proteomes" id="UP000009282">
    <property type="component" value="Chromosome"/>
</dbReference>
<dbReference type="InterPro" id="IPR003004">
    <property type="entry name" value="GspF/PilC"/>
</dbReference>
<feature type="transmembrane region" description="Helical" evidence="7">
    <location>
        <begin position="163"/>
        <end position="185"/>
    </location>
</feature>
<evidence type="ECO:0000256" key="6">
    <source>
        <dbReference type="ARBA" id="ARBA00023136"/>
    </source>
</evidence>
<keyword evidence="10" id="KW-1185">Reference proteome</keyword>